<dbReference type="EMBL" id="FNCE01000008">
    <property type="protein sequence ID" value="SDG29756.1"/>
    <property type="molecule type" value="Genomic_DNA"/>
</dbReference>
<sequence length="163" mass="16877">MSDRAVSGGAAAGADVPRPAAVYGGAGLIPFVACTVLVWVLPPGWANFALDVLLGYGAVILSFLGAVHWGLALADPGGARADAGWRRLGWSVTPALLAWVSLVLVPLGGLVLQVIGFTAAFFADLRAVRLGRVPAWYRRLRRPLTVVVLLCLAAAAVRVAVIG</sequence>
<keyword evidence="1" id="KW-0472">Membrane</keyword>
<feature type="transmembrane region" description="Helical" evidence="1">
    <location>
        <begin position="20"/>
        <end position="41"/>
    </location>
</feature>
<evidence type="ECO:0008006" key="4">
    <source>
        <dbReference type="Google" id="ProtNLM"/>
    </source>
</evidence>
<keyword evidence="1" id="KW-1133">Transmembrane helix</keyword>
<dbReference type="Proteomes" id="UP000199415">
    <property type="component" value="Unassembled WGS sequence"/>
</dbReference>
<dbReference type="Pfam" id="PF11911">
    <property type="entry name" value="DUF3429"/>
    <property type="match status" value="1"/>
</dbReference>
<dbReference type="AlphaFoldDB" id="A0A1G7T361"/>
<keyword evidence="1" id="KW-0812">Transmembrane</keyword>
<feature type="transmembrane region" description="Helical" evidence="1">
    <location>
        <begin position="53"/>
        <end position="74"/>
    </location>
</feature>
<proteinExistence type="predicted"/>
<feature type="transmembrane region" description="Helical" evidence="1">
    <location>
        <begin position="144"/>
        <end position="162"/>
    </location>
</feature>
<keyword evidence="3" id="KW-1185">Reference proteome</keyword>
<dbReference type="InterPro" id="IPR021836">
    <property type="entry name" value="DUF3429"/>
</dbReference>
<dbReference type="STRING" id="1082479.SAMN05216241_10869"/>
<name>A0A1G7T361_9PROT</name>
<protein>
    <recommendedName>
        <fullName evidence="4">DUF3429 domain-containing protein</fullName>
    </recommendedName>
</protein>
<dbReference type="PANTHER" id="PTHR15887:SF1">
    <property type="entry name" value="TRANSMEMBRANE PROTEIN 69"/>
    <property type="match status" value="1"/>
</dbReference>
<accession>A0A1G7T361</accession>
<organism evidence="2 3">
    <name type="scientific">Limimonas halophila</name>
    <dbReference type="NCBI Taxonomy" id="1082479"/>
    <lineage>
        <taxon>Bacteria</taxon>
        <taxon>Pseudomonadati</taxon>
        <taxon>Pseudomonadota</taxon>
        <taxon>Alphaproteobacteria</taxon>
        <taxon>Rhodospirillales</taxon>
        <taxon>Rhodovibrionaceae</taxon>
        <taxon>Limimonas</taxon>
    </lineage>
</organism>
<dbReference type="RefSeq" id="WP_245659554.1">
    <property type="nucleotide sequence ID" value="NZ_FNCE01000008.1"/>
</dbReference>
<evidence type="ECO:0000256" key="1">
    <source>
        <dbReference type="SAM" id="Phobius"/>
    </source>
</evidence>
<feature type="transmembrane region" description="Helical" evidence="1">
    <location>
        <begin position="94"/>
        <end position="123"/>
    </location>
</feature>
<evidence type="ECO:0000313" key="3">
    <source>
        <dbReference type="Proteomes" id="UP000199415"/>
    </source>
</evidence>
<evidence type="ECO:0000313" key="2">
    <source>
        <dbReference type="EMBL" id="SDG29756.1"/>
    </source>
</evidence>
<gene>
    <name evidence="2" type="ORF">SAMN05216241_10869</name>
</gene>
<reference evidence="2 3" key="1">
    <citation type="submission" date="2016-10" db="EMBL/GenBank/DDBJ databases">
        <authorList>
            <person name="de Groot N.N."/>
        </authorList>
    </citation>
    <scope>NUCLEOTIDE SEQUENCE [LARGE SCALE GENOMIC DNA]</scope>
    <source>
        <strain evidence="2 3">DSM 25584</strain>
    </source>
</reference>
<dbReference type="PANTHER" id="PTHR15887">
    <property type="entry name" value="TRANSMEMBRANE PROTEIN 69"/>
    <property type="match status" value="1"/>
</dbReference>